<dbReference type="HOGENOM" id="CLU_476666_0_0_1"/>
<name>A0A0C3Q189_9AGAM</name>
<accession>A0A0C3Q189</accession>
<dbReference type="STRING" id="1051891.A0A0C3Q189"/>
<sequence length="572" mass="63941">MSSTPALFNALYFSALTFDQASRVNLPTTLPENSVLSFTWHQGSSPSAQPSSVFHTIPHLNDLQPIFHDFDKMQQEGFNNVRLMVHLQGSAAEECFISLDKLCCFAHIHNNIPAINSATTLYCLIQSLSSKSEKFRKMVNVLATTPIQSYTMGFLSTEPLWTLSCLVWDPQEQGIFNTVVDLWLEATTLQLQLLQPQRLVWVLTPTMFIHSLRQLYSKSNPKFNPELQLLQTHVQGLRDAHNFARMVFLDCDRSHWVLYVYDGTHILGYGNSLGQNCACPSPVLLQALNWFLQDAELLLVEDVTALDVSVQSLESQSCALVAFNAAKWVIRIPGIAKWGLKDSNAHWIRCIEDILTMHICAREYSSDCPWYSAIHGDTLSKVPESGDLKIAMCGLAGTAKQCLQSSIMLSILVRLLSYQQVKMRAYHHHHMHQGDEGIEARRSLKFVLQGPIVDGAITLPPLPQISLDTNIPDIPVKETPLGGVISPETKDFQSSLTNITGQSGRSNLLVSSQFAFETHQLSTPEANRVQLGLQQHRKKQIPSNHLMNIVKVADVVVNVAVKLMIIAIVQIR</sequence>
<dbReference type="Proteomes" id="UP000054248">
    <property type="component" value="Unassembled WGS sequence"/>
</dbReference>
<protein>
    <submittedName>
        <fullName evidence="1">Uncharacterized protein</fullName>
    </submittedName>
</protein>
<keyword evidence="2" id="KW-1185">Reference proteome</keyword>
<dbReference type="EMBL" id="KN823124">
    <property type="protein sequence ID" value="KIO21910.1"/>
    <property type="molecule type" value="Genomic_DNA"/>
</dbReference>
<reference evidence="1 2" key="1">
    <citation type="submission" date="2014-04" db="EMBL/GenBank/DDBJ databases">
        <authorList>
            <consortium name="DOE Joint Genome Institute"/>
            <person name="Kuo A."/>
            <person name="Girlanda M."/>
            <person name="Perotto S."/>
            <person name="Kohler A."/>
            <person name="Nagy L.G."/>
            <person name="Floudas D."/>
            <person name="Copeland A."/>
            <person name="Barry K.W."/>
            <person name="Cichocki N."/>
            <person name="Veneault-Fourrey C."/>
            <person name="LaButti K."/>
            <person name="Lindquist E.A."/>
            <person name="Lipzen A."/>
            <person name="Lundell T."/>
            <person name="Morin E."/>
            <person name="Murat C."/>
            <person name="Sun H."/>
            <person name="Tunlid A."/>
            <person name="Henrissat B."/>
            <person name="Grigoriev I.V."/>
            <person name="Hibbett D.S."/>
            <person name="Martin F."/>
            <person name="Nordberg H.P."/>
            <person name="Cantor M.N."/>
            <person name="Hua S.X."/>
        </authorList>
    </citation>
    <scope>NUCLEOTIDE SEQUENCE [LARGE SCALE GENOMIC DNA]</scope>
    <source>
        <strain evidence="1 2">MUT 4182</strain>
    </source>
</reference>
<dbReference type="AlphaFoldDB" id="A0A0C3Q189"/>
<evidence type="ECO:0000313" key="1">
    <source>
        <dbReference type="EMBL" id="KIO21910.1"/>
    </source>
</evidence>
<reference evidence="2" key="2">
    <citation type="submission" date="2015-01" db="EMBL/GenBank/DDBJ databases">
        <title>Evolutionary Origins and Diversification of the Mycorrhizal Mutualists.</title>
        <authorList>
            <consortium name="DOE Joint Genome Institute"/>
            <consortium name="Mycorrhizal Genomics Consortium"/>
            <person name="Kohler A."/>
            <person name="Kuo A."/>
            <person name="Nagy L.G."/>
            <person name="Floudas D."/>
            <person name="Copeland A."/>
            <person name="Barry K.W."/>
            <person name="Cichocki N."/>
            <person name="Veneault-Fourrey C."/>
            <person name="LaButti K."/>
            <person name="Lindquist E.A."/>
            <person name="Lipzen A."/>
            <person name="Lundell T."/>
            <person name="Morin E."/>
            <person name="Murat C."/>
            <person name="Riley R."/>
            <person name="Ohm R."/>
            <person name="Sun H."/>
            <person name="Tunlid A."/>
            <person name="Henrissat B."/>
            <person name="Grigoriev I.V."/>
            <person name="Hibbett D.S."/>
            <person name="Martin F."/>
        </authorList>
    </citation>
    <scope>NUCLEOTIDE SEQUENCE [LARGE SCALE GENOMIC DNA]</scope>
    <source>
        <strain evidence="2">MUT 4182</strain>
    </source>
</reference>
<proteinExistence type="predicted"/>
<organism evidence="1 2">
    <name type="scientific">Tulasnella calospora MUT 4182</name>
    <dbReference type="NCBI Taxonomy" id="1051891"/>
    <lineage>
        <taxon>Eukaryota</taxon>
        <taxon>Fungi</taxon>
        <taxon>Dikarya</taxon>
        <taxon>Basidiomycota</taxon>
        <taxon>Agaricomycotina</taxon>
        <taxon>Agaricomycetes</taxon>
        <taxon>Cantharellales</taxon>
        <taxon>Tulasnellaceae</taxon>
        <taxon>Tulasnella</taxon>
    </lineage>
</organism>
<gene>
    <name evidence="1" type="ORF">M407DRAFT_10192</name>
</gene>
<evidence type="ECO:0000313" key="2">
    <source>
        <dbReference type="Proteomes" id="UP000054248"/>
    </source>
</evidence>